<feature type="non-terminal residue" evidence="5">
    <location>
        <position position="300"/>
    </location>
</feature>
<dbReference type="InterPro" id="IPR008922">
    <property type="entry name" value="Di-copper_centre_dom_sf"/>
</dbReference>
<organism evidence="5 6">
    <name type="scientific">Marasmius crinis-equi</name>
    <dbReference type="NCBI Taxonomy" id="585013"/>
    <lineage>
        <taxon>Eukaryota</taxon>
        <taxon>Fungi</taxon>
        <taxon>Dikarya</taxon>
        <taxon>Basidiomycota</taxon>
        <taxon>Agaricomycotina</taxon>
        <taxon>Agaricomycetes</taxon>
        <taxon>Agaricomycetidae</taxon>
        <taxon>Agaricales</taxon>
        <taxon>Marasmiineae</taxon>
        <taxon>Marasmiaceae</taxon>
        <taxon>Marasmius</taxon>
    </lineage>
</organism>
<evidence type="ECO:0000313" key="6">
    <source>
        <dbReference type="Proteomes" id="UP001465976"/>
    </source>
</evidence>
<dbReference type="EMBL" id="JBAHYK010002277">
    <property type="protein sequence ID" value="KAL0565415.1"/>
    <property type="molecule type" value="Genomic_DNA"/>
</dbReference>
<keyword evidence="2" id="KW-0186">Copper</keyword>
<dbReference type="PANTHER" id="PTHR11474:SF126">
    <property type="entry name" value="TYROSINASE-LIKE PROTEIN TYR-1-RELATED"/>
    <property type="match status" value="1"/>
</dbReference>
<proteinExistence type="predicted"/>
<sequence length="300" mass="33731">MSDDQKLEYIDAVKCLTSLPSTGLIRKEAKSRFDDFMASHIILADNAHHVGQFLPWHRYFLHYYEKALQDECAYTGMQPYWNWTLDVTEGMDSFVKSPLFDPVYGFGGNGEDVAGYLGPFNNFSNIPGWTLYSTGGCIKDGPFASYNLSLGPGPVENVERCIQRSFSADYLVAFTAEEVANVTKQPTFEPFRLELEGGFGVVGPKPHSGMHVTLGGDMFNNYSSPGDPLFYLHHTTIDKIWWEWQMEDPENRLYELTGRTTADPPFQNLTLDFPLESSGLAPTIDAASVMDLTNEFLCYT</sequence>
<dbReference type="InterPro" id="IPR002227">
    <property type="entry name" value="Tyrosinase_Cu-bd"/>
</dbReference>
<reference evidence="5 6" key="1">
    <citation type="submission" date="2024-02" db="EMBL/GenBank/DDBJ databases">
        <title>A draft genome for the cacao thread blight pathogen Marasmius crinis-equi.</title>
        <authorList>
            <person name="Cohen S.P."/>
            <person name="Baruah I.K."/>
            <person name="Amoako-Attah I."/>
            <person name="Bukari Y."/>
            <person name="Meinhardt L.W."/>
            <person name="Bailey B.A."/>
        </authorList>
    </citation>
    <scope>NUCLEOTIDE SEQUENCE [LARGE SCALE GENOMIC DNA]</scope>
    <source>
        <strain evidence="5 6">GH-76</strain>
    </source>
</reference>
<keyword evidence="1" id="KW-0479">Metal-binding</keyword>
<keyword evidence="6" id="KW-1185">Reference proteome</keyword>
<evidence type="ECO:0000256" key="1">
    <source>
        <dbReference type="ARBA" id="ARBA00022723"/>
    </source>
</evidence>
<name>A0ABR3ER97_9AGAR</name>
<gene>
    <name evidence="5" type="ORF">V5O48_016609</name>
</gene>
<dbReference type="PROSITE" id="PS00498">
    <property type="entry name" value="TYROSINASE_2"/>
    <property type="match status" value="1"/>
</dbReference>
<dbReference type="Gene3D" id="1.10.1280.10">
    <property type="entry name" value="Di-copper center containing domain from catechol oxidase"/>
    <property type="match status" value="1"/>
</dbReference>
<dbReference type="PRINTS" id="PR00092">
    <property type="entry name" value="TYROSINASE"/>
</dbReference>
<dbReference type="Proteomes" id="UP001465976">
    <property type="component" value="Unassembled WGS sequence"/>
</dbReference>
<comment type="caution">
    <text evidence="5">The sequence shown here is derived from an EMBL/GenBank/DDBJ whole genome shotgun (WGS) entry which is preliminary data.</text>
</comment>
<evidence type="ECO:0000256" key="2">
    <source>
        <dbReference type="ARBA" id="ARBA00023008"/>
    </source>
</evidence>
<evidence type="ECO:0000259" key="4">
    <source>
        <dbReference type="PROSITE" id="PS00498"/>
    </source>
</evidence>
<evidence type="ECO:0000313" key="5">
    <source>
        <dbReference type="EMBL" id="KAL0565415.1"/>
    </source>
</evidence>
<evidence type="ECO:0000259" key="3">
    <source>
        <dbReference type="PROSITE" id="PS00497"/>
    </source>
</evidence>
<dbReference type="PANTHER" id="PTHR11474">
    <property type="entry name" value="TYROSINASE FAMILY MEMBER"/>
    <property type="match status" value="1"/>
</dbReference>
<protein>
    <recommendedName>
        <fullName evidence="3 4">Tyrosinase copper-binding domain-containing protein</fullName>
    </recommendedName>
</protein>
<dbReference type="InterPro" id="IPR050316">
    <property type="entry name" value="Tyrosinase/Hemocyanin"/>
</dbReference>
<dbReference type="Pfam" id="PF00264">
    <property type="entry name" value="Tyrosinase"/>
    <property type="match status" value="1"/>
</dbReference>
<dbReference type="PROSITE" id="PS00497">
    <property type="entry name" value="TYROSINASE_1"/>
    <property type="match status" value="1"/>
</dbReference>
<feature type="domain" description="Tyrosinase copper-binding" evidence="3">
    <location>
        <begin position="48"/>
        <end position="65"/>
    </location>
</feature>
<feature type="domain" description="Tyrosinase copper-binding" evidence="4">
    <location>
        <begin position="227"/>
        <end position="238"/>
    </location>
</feature>
<dbReference type="SUPFAM" id="SSF48056">
    <property type="entry name" value="Di-copper centre-containing domain"/>
    <property type="match status" value="1"/>
</dbReference>
<accession>A0ABR3ER97</accession>